<reference evidence="1 2" key="1">
    <citation type="submission" date="2024-09" db="EMBL/GenBank/DDBJ databases">
        <authorList>
            <person name="Sun Q."/>
            <person name="Mori K."/>
        </authorList>
    </citation>
    <scope>NUCLEOTIDE SEQUENCE [LARGE SCALE GENOMIC DNA]</scope>
    <source>
        <strain evidence="1 2">CCM 4839</strain>
    </source>
</reference>
<gene>
    <name evidence="1" type="primary">ytxJ</name>
    <name evidence="1" type="ORF">ACFFJ8_05905</name>
</gene>
<evidence type="ECO:0000313" key="2">
    <source>
        <dbReference type="Proteomes" id="UP001589818"/>
    </source>
</evidence>
<dbReference type="Proteomes" id="UP001589818">
    <property type="component" value="Unassembled WGS sequence"/>
</dbReference>
<organism evidence="1 2">
    <name type="scientific">Paenibacillus mendelii</name>
    <dbReference type="NCBI Taxonomy" id="206163"/>
    <lineage>
        <taxon>Bacteria</taxon>
        <taxon>Bacillati</taxon>
        <taxon>Bacillota</taxon>
        <taxon>Bacilli</taxon>
        <taxon>Bacillales</taxon>
        <taxon>Paenibacillaceae</taxon>
        <taxon>Paenibacillus</taxon>
    </lineage>
</organism>
<accession>A0ABV6J4U9</accession>
<dbReference type="Gene3D" id="3.40.30.10">
    <property type="entry name" value="Glutaredoxin"/>
    <property type="match status" value="1"/>
</dbReference>
<proteinExistence type="predicted"/>
<protein>
    <submittedName>
        <fullName evidence="1">Bacillithiol system redox-active protein YtxJ</fullName>
    </submittedName>
</protein>
<keyword evidence="2" id="KW-1185">Reference proteome</keyword>
<evidence type="ECO:0000313" key="1">
    <source>
        <dbReference type="EMBL" id="MFC0390903.1"/>
    </source>
</evidence>
<dbReference type="RefSeq" id="WP_204818410.1">
    <property type="nucleotide sequence ID" value="NZ_JANHOF010000004.1"/>
</dbReference>
<comment type="caution">
    <text evidence="1">The sequence shown here is derived from an EMBL/GenBank/DDBJ whole genome shotgun (WGS) entry which is preliminary data.</text>
</comment>
<name>A0ABV6J4U9_9BACL</name>
<dbReference type="NCBIfam" id="TIGR04019">
    <property type="entry name" value="B_thiol_YtxJ"/>
    <property type="match status" value="1"/>
</dbReference>
<sequence length="118" mass="13365">MEQIRNLMTLDQWEEAYAASHNKPLLIFKHSTRCSTSAGAFEELSNWVEDAGQSPLDCVLVLVVENRPVSDAITEQLALKHESPQAILLEKGKVAWHASHWRITYSTLDEHLGNHCEK</sequence>
<dbReference type="Pfam" id="PF11009">
    <property type="entry name" value="BrxC"/>
    <property type="match status" value="1"/>
</dbReference>
<dbReference type="InterPro" id="IPR022551">
    <property type="entry name" value="BrxC"/>
</dbReference>
<dbReference type="EMBL" id="JBHLVF010000010">
    <property type="protein sequence ID" value="MFC0390903.1"/>
    <property type="molecule type" value="Genomic_DNA"/>
</dbReference>